<evidence type="ECO:0000256" key="1">
    <source>
        <dbReference type="SAM" id="MobiDB-lite"/>
    </source>
</evidence>
<evidence type="ECO:0000313" key="3">
    <source>
        <dbReference type="Proteomes" id="UP001162060"/>
    </source>
</evidence>
<protein>
    <recommendedName>
        <fullName evidence="4">Hydrophobin</fullName>
    </recommendedName>
</protein>
<evidence type="ECO:0000313" key="2">
    <source>
        <dbReference type="EMBL" id="CAK7924031.1"/>
    </source>
</evidence>
<dbReference type="EMBL" id="CAKLBY020000071">
    <property type="protein sequence ID" value="CAK7924031.1"/>
    <property type="molecule type" value="Genomic_DNA"/>
</dbReference>
<reference evidence="2" key="1">
    <citation type="submission" date="2024-01" db="EMBL/GenBank/DDBJ databases">
        <authorList>
            <person name="Webb A."/>
        </authorList>
    </citation>
    <scope>NUCLEOTIDE SEQUENCE</scope>
    <source>
        <strain evidence="2">Pm1</strain>
    </source>
</reference>
<organism evidence="2 3">
    <name type="scientific">Peronospora matthiolae</name>
    <dbReference type="NCBI Taxonomy" id="2874970"/>
    <lineage>
        <taxon>Eukaryota</taxon>
        <taxon>Sar</taxon>
        <taxon>Stramenopiles</taxon>
        <taxon>Oomycota</taxon>
        <taxon>Peronosporomycetes</taxon>
        <taxon>Peronosporales</taxon>
        <taxon>Peronosporaceae</taxon>
        <taxon>Peronospora</taxon>
    </lineage>
</organism>
<evidence type="ECO:0008006" key="4">
    <source>
        <dbReference type="Google" id="ProtNLM"/>
    </source>
</evidence>
<gene>
    <name evidence="2" type="ORF">PM001_LOCUS9181</name>
</gene>
<dbReference type="Proteomes" id="UP001162060">
    <property type="component" value="Unassembled WGS sequence"/>
</dbReference>
<proteinExistence type="predicted"/>
<name>A0AAV1TNS3_9STRA</name>
<dbReference type="AlphaFoldDB" id="A0AAV1TNS3"/>
<sequence length="119" mass="12254">MGAGGNNFSCLTTSLACGNLCSTASSSRGSHCSSASSIRGRNYLSTSDLSLKSEDTSSLVRSGTEQAVQRGPSLTPCTAGVVDVRSTTVTFGQSLGDTKGWVNTSLVSNLLRRLTDLAN</sequence>
<accession>A0AAV1TNS3</accession>
<feature type="region of interest" description="Disordered" evidence="1">
    <location>
        <begin position="50"/>
        <end position="74"/>
    </location>
</feature>
<feature type="compositionally biased region" description="Polar residues" evidence="1">
    <location>
        <begin position="50"/>
        <end position="67"/>
    </location>
</feature>
<comment type="caution">
    <text evidence="2">The sequence shown here is derived from an EMBL/GenBank/DDBJ whole genome shotgun (WGS) entry which is preliminary data.</text>
</comment>